<keyword evidence="1" id="KW-0472">Membrane</keyword>
<feature type="transmembrane region" description="Helical" evidence="1">
    <location>
        <begin position="401"/>
        <end position="421"/>
    </location>
</feature>
<dbReference type="OrthoDB" id="416237at2"/>
<feature type="transmembrane region" description="Helical" evidence="1">
    <location>
        <begin position="377"/>
        <end position="395"/>
    </location>
</feature>
<keyword evidence="1" id="KW-0812">Transmembrane</keyword>
<organism evidence="2 3">
    <name type="scientific">Anabaenopsis circularis NIES-21</name>
    <dbReference type="NCBI Taxonomy" id="1085406"/>
    <lineage>
        <taxon>Bacteria</taxon>
        <taxon>Bacillati</taxon>
        <taxon>Cyanobacteriota</taxon>
        <taxon>Cyanophyceae</taxon>
        <taxon>Nostocales</taxon>
        <taxon>Nodulariaceae</taxon>
        <taxon>Anabaenopsis</taxon>
    </lineage>
</organism>
<feature type="transmembrane region" description="Helical" evidence="1">
    <location>
        <begin position="344"/>
        <end position="365"/>
    </location>
</feature>
<feature type="transmembrane region" description="Helical" evidence="1">
    <location>
        <begin position="165"/>
        <end position="182"/>
    </location>
</feature>
<name>A0A1Z4GQ69_9CYAN</name>
<feature type="transmembrane region" description="Helical" evidence="1">
    <location>
        <begin position="281"/>
        <end position="299"/>
    </location>
</feature>
<feature type="transmembrane region" description="Helical" evidence="1">
    <location>
        <begin position="140"/>
        <end position="159"/>
    </location>
</feature>
<reference evidence="2 3" key="1">
    <citation type="submission" date="2017-06" db="EMBL/GenBank/DDBJ databases">
        <title>Genome sequencing of cyanobaciteial culture collection at National Institute for Environmental Studies (NIES).</title>
        <authorList>
            <person name="Hirose Y."/>
            <person name="Shimura Y."/>
            <person name="Fujisawa T."/>
            <person name="Nakamura Y."/>
            <person name="Kawachi M."/>
        </authorList>
    </citation>
    <scope>NUCLEOTIDE SEQUENCE [LARGE SCALE GENOMIC DNA]</scope>
    <source>
        <strain evidence="2 3">NIES-21</strain>
    </source>
</reference>
<evidence type="ECO:0000313" key="2">
    <source>
        <dbReference type="EMBL" id="BAY19671.1"/>
    </source>
</evidence>
<feature type="transmembrane region" description="Helical" evidence="1">
    <location>
        <begin position="244"/>
        <end position="269"/>
    </location>
</feature>
<sequence>MINSRIYLHYVSLFGAFALGAILRFWHLDLKPLWMDEVITSIFSLGKNYHDLPLDLLFPLERVQEIFTFHPGVSCSQIATNVDTQSTHPPLFFCGMYQWLSWMTPLGTEWVTKLRSLPALLGVATIPAMYYLNRLAFSQSSGIIAALVMATSPFAVYLSQEARHYTAPMFLIALSLLGLIQIQQDIFERSRFRFWVWLLWTIINSIGLYVHYFFALALIAEIATLILIIYKYKLNILIIRKTWLFLFISSTTVFISFIPWILGIFNHIQRNETNWLPTPNYISPLYQTLINWVLMVIALPVEHQPLAVAIVGVLIMVGFFVWLSRQILQSLKILLSNPKNNLSTTALLTFTIFVILEFLIIIYIFGKDITVVPRYNFVYYPSFCALLAAGINFSLKKQKLIPIFLIISIISCVFVVNNLAFQKPFLPEKVAQNMNLEPSIPVMLVTGYGSYQDVALGLSFALALEPLRDANKLDNFAFINQNSNIISFWDKLSQLPIPDQSQLNLWIVAPGWRRRDYQQQVILSGQTVCHIDPKHHYRIGIPYQLYRCSKS</sequence>
<feature type="transmembrane region" description="Helical" evidence="1">
    <location>
        <begin position="7"/>
        <end position="26"/>
    </location>
</feature>
<evidence type="ECO:0000256" key="1">
    <source>
        <dbReference type="SAM" id="Phobius"/>
    </source>
</evidence>
<dbReference type="EMBL" id="AP018174">
    <property type="protein sequence ID" value="BAY19671.1"/>
    <property type="molecule type" value="Genomic_DNA"/>
</dbReference>
<evidence type="ECO:0000313" key="3">
    <source>
        <dbReference type="Proteomes" id="UP000218287"/>
    </source>
</evidence>
<dbReference type="AlphaFoldDB" id="A0A1Z4GQ69"/>
<feature type="transmembrane region" description="Helical" evidence="1">
    <location>
        <begin position="306"/>
        <end position="324"/>
    </location>
</feature>
<protein>
    <submittedName>
        <fullName evidence="2">Uncharacterized protein</fullName>
    </submittedName>
</protein>
<keyword evidence="3" id="KW-1185">Reference proteome</keyword>
<keyword evidence="1" id="KW-1133">Transmembrane helix</keyword>
<feature type="transmembrane region" description="Helical" evidence="1">
    <location>
        <begin position="216"/>
        <end position="232"/>
    </location>
</feature>
<proteinExistence type="predicted"/>
<dbReference type="Proteomes" id="UP000218287">
    <property type="component" value="Chromosome"/>
</dbReference>
<gene>
    <name evidence="2" type="ORF">NIES21_55360</name>
</gene>
<accession>A0A1Z4GQ69</accession>